<feature type="domain" description="Heterokaryon incompatibility" evidence="1">
    <location>
        <begin position="32"/>
        <end position="126"/>
    </location>
</feature>
<gene>
    <name evidence="2" type="ORF">AOQ84DRAFT_259615</name>
</gene>
<dbReference type="OrthoDB" id="2157530at2759"/>
<accession>A0A8E2ERN1</accession>
<name>A0A8E2ERN1_9PEZI</name>
<sequence>IRLLRVLPSESQDAPISCDLLQMPLSTVKRVYDALSYVWADSTSLSSSANSVCCISVYGFKLTVTPNLYAALVRLRCKDQNRLIWIDQICINQADIQERNTQVERMTLIYGFASKTVVWLGEELEES</sequence>
<dbReference type="PANTHER" id="PTHR24148">
    <property type="entry name" value="ANKYRIN REPEAT DOMAIN-CONTAINING PROTEIN 39 HOMOLOG-RELATED"/>
    <property type="match status" value="1"/>
</dbReference>
<feature type="non-terminal residue" evidence="2">
    <location>
        <position position="1"/>
    </location>
</feature>
<dbReference type="InterPro" id="IPR052895">
    <property type="entry name" value="HetReg/Transcr_Mod"/>
</dbReference>
<keyword evidence="3" id="KW-1185">Reference proteome</keyword>
<dbReference type="AlphaFoldDB" id="A0A8E2ERN1"/>
<reference evidence="2 3" key="1">
    <citation type="journal article" date="2016" name="Nat. Commun.">
        <title>Ectomycorrhizal ecology is imprinted in the genome of the dominant symbiotic fungus Cenococcum geophilum.</title>
        <authorList>
            <consortium name="DOE Joint Genome Institute"/>
            <person name="Peter M."/>
            <person name="Kohler A."/>
            <person name="Ohm R.A."/>
            <person name="Kuo A."/>
            <person name="Krutzmann J."/>
            <person name="Morin E."/>
            <person name="Arend M."/>
            <person name="Barry K.W."/>
            <person name="Binder M."/>
            <person name="Choi C."/>
            <person name="Clum A."/>
            <person name="Copeland A."/>
            <person name="Grisel N."/>
            <person name="Haridas S."/>
            <person name="Kipfer T."/>
            <person name="LaButti K."/>
            <person name="Lindquist E."/>
            <person name="Lipzen A."/>
            <person name="Maire R."/>
            <person name="Meier B."/>
            <person name="Mihaltcheva S."/>
            <person name="Molinier V."/>
            <person name="Murat C."/>
            <person name="Poggeler S."/>
            <person name="Quandt C.A."/>
            <person name="Sperisen C."/>
            <person name="Tritt A."/>
            <person name="Tisserant E."/>
            <person name="Crous P.W."/>
            <person name="Henrissat B."/>
            <person name="Nehls U."/>
            <person name="Egli S."/>
            <person name="Spatafora J.W."/>
            <person name="Grigoriev I.V."/>
            <person name="Martin F.M."/>
        </authorList>
    </citation>
    <scope>NUCLEOTIDE SEQUENCE [LARGE SCALE GENOMIC DNA]</scope>
    <source>
        <strain evidence="2 3">CBS 207.34</strain>
    </source>
</reference>
<dbReference type="Proteomes" id="UP000250140">
    <property type="component" value="Unassembled WGS sequence"/>
</dbReference>
<proteinExistence type="predicted"/>
<dbReference type="EMBL" id="KV750732">
    <property type="protein sequence ID" value="OCL03443.1"/>
    <property type="molecule type" value="Genomic_DNA"/>
</dbReference>
<dbReference type="PANTHER" id="PTHR24148:SF78">
    <property type="entry name" value="HETEROKARYON INCOMPATIBILITY DOMAIN-CONTAINING PROTEIN"/>
    <property type="match status" value="1"/>
</dbReference>
<organism evidence="2 3">
    <name type="scientific">Glonium stellatum</name>
    <dbReference type="NCBI Taxonomy" id="574774"/>
    <lineage>
        <taxon>Eukaryota</taxon>
        <taxon>Fungi</taxon>
        <taxon>Dikarya</taxon>
        <taxon>Ascomycota</taxon>
        <taxon>Pezizomycotina</taxon>
        <taxon>Dothideomycetes</taxon>
        <taxon>Pleosporomycetidae</taxon>
        <taxon>Gloniales</taxon>
        <taxon>Gloniaceae</taxon>
        <taxon>Glonium</taxon>
    </lineage>
</organism>
<evidence type="ECO:0000313" key="3">
    <source>
        <dbReference type="Proteomes" id="UP000250140"/>
    </source>
</evidence>
<evidence type="ECO:0000259" key="1">
    <source>
        <dbReference type="Pfam" id="PF06985"/>
    </source>
</evidence>
<feature type="non-terminal residue" evidence="2">
    <location>
        <position position="127"/>
    </location>
</feature>
<protein>
    <submittedName>
        <fullName evidence="2">HET-domain-containing protein</fullName>
    </submittedName>
</protein>
<dbReference type="InterPro" id="IPR010730">
    <property type="entry name" value="HET"/>
</dbReference>
<evidence type="ECO:0000313" key="2">
    <source>
        <dbReference type="EMBL" id="OCL03443.1"/>
    </source>
</evidence>
<dbReference type="Pfam" id="PF06985">
    <property type="entry name" value="HET"/>
    <property type="match status" value="1"/>
</dbReference>